<sequence>MTSGLSLSARVTAFAAAAALSTTQDVVRSVLPVLTDQADPELVAEETLALVATVTARAAEVGLRGHPDVLAAVGPALAELPFLYHDFLLGAAVVATGAEGEVEPDQSVYARLDRKAAFYAVHLAPGRFPGPSLLREKLPLWMGRVSPPKLPTSPDARLAETGLVDVVAAHARLVTAFAQKAATEAEAG</sequence>
<dbReference type="RefSeq" id="WP_095511931.1">
    <property type="nucleotide sequence ID" value="NZ_MQWD01000001.1"/>
</dbReference>
<name>A0A271J3Z9_9BACT</name>
<gene>
    <name evidence="1" type="ORF">BSZ37_18345</name>
</gene>
<evidence type="ECO:0000313" key="1">
    <source>
        <dbReference type="EMBL" id="PAP78246.1"/>
    </source>
</evidence>
<accession>A0A271J3Z9</accession>
<organism evidence="1 2">
    <name type="scientific">Rubrivirga marina</name>
    <dbReference type="NCBI Taxonomy" id="1196024"/>
    <lineage>
        <taxon>Bacteria</taxon>
        <taxon>Pseudomonadati</taxon>
        <taxon>Rhodothermota</taxon>
        <taxon>Rhodothermia</taxon>
        <taxon>Rhodothermales</taxon>
        <taxon>Rubricoccaceae</taxon>
        <taxon>Rubrivirga</taxon>
    </lineage>
</organism>
<dbReference type="EMBL" id="MQWD01000001">
    <property type="protein sequence ID" value="PAP78246.1"/>
    <property type="molecule type" value="Genomic_DNA"/>
</dbReference>
<comment type="caution">
    <text evidence="1">The sequence shown here is derived from an EMBL/GenBank/DDBJ whole genome shotgun (WGS) entry which is preliminary data.</text>
</comment>
<protein>
    <submittedName>
        <fullName evidence="1">Uncharacterized protein</fullName>
    </submittedName>
</protein>
<dbReference type="OrthoDB" id="1494892at2"/>
<dbReference type="Proteomes" id="UP000216339">
    <property type="component" value="Unassembled WGS sequence"/>
</dbReference>
<keyword evidence="2" id="KW-1185">Reference proteome</keyword>
<proteinExistence type="predicted"/>
<evidence type="ECO:0000313" key="2">
    <source>
        <dbReference type="Proteomes" id="UP000216339"/>
    </source>
</evidence>
<dbReference type="AlphaFoldDB" id="A0A271J3Z9"/>
<reference evidence="1 2" key="1">
    <citation type="submission" date="2016-11" db="EMBL/GenBank/DDBJ databases">
        <title>Study of marine rhodopsin-containing bacteria.</title>
        <authorList>
            <person name="Yoshizawa S."/>
            <person name="Kumagai Y."/>
            <person name="Kogure K."/>
        </authorList>
    </citation>
    <scope>NUCLEOTIDE SEQUENCE [LARGE SCALE GENOMIC DNA]</scope>
    <source>
        <strain evidence="1 2">SAORIC-28</strain>
    </source>
</reference>